<feature type="region of interest" description="Disordered" evidence="1">
    <location>
        <begin position="1"/>
        <end position="169"/>
    </location>
</feature>
<feature type="compositionally biased region" description="Low complexity" evidence="1">
    <location>
        <begin position="66"/>
        <end position="83"/>
    </location>
</feature>
<reference evidence="2" key="1">
    <citation type="submission" date="2020-05" db="EMBL/GenBank/DDBJ databases">
        <title>WGS assembly of Panicum virgatum.</title>
        <authorList>
            <person name="Lovell J.T."/>
            <person name="Jenkins J."/>
            <person name="Shu S."/>
            <person name="Juenger T.E."/>
            <person name="Schmutz J."/>
        </authorList>
    </citation>
    <scope>NUCLEOTIDE SEQUENCE</scope>
    <source>
        <strain evidence="2">AP13</strain>
    </source>
</reference>
<gene>
    <name evidence="2" type="ORF">PVAP13_5KG191100</name>
</gene>
<evidence type="ECO:0000256" key="1">
    <source>
        <dbReference type="SAM" id="MobiDB-lite"/>
    </source>
</evidence>
<name>A0A8T0SJN5_PANVG</name>
<sequence>MEAHQEHHLPRNRSPTNPEPAPPAPMARREHPKGTPRSSLLSQKERETTNLTRWPQTEPLRRSKISSPSTTPGEPSTGRKTGIPPWPSPPPPKTPRGRRPGRLTPTSPARSMKLRLRPPAKRLSPQPPKAKPPVPSPDTTPRRQRTSSSADAEEEMDPPLPNPNLDLES</sequence>
<feature type="compositionally biased region" description="Pro residues" evidence="1">
    <location>
        <begin position="125"/>
        <end position="138"/>
    </location>
</feature>
<dbReference type="EMBL" id="CM029045">
    <property type="protein sequence ID" value="KAG2597153.1"/>
    <property type="molecule type" value="Genomic_DNA"/>
</dbReference>
<accession>A0A8T0SJN5</accession>
<organism evidence="2 3">
    <name type="scientific">Panicum virgatum</name>
    <name type="common">Blackwell switchgrass</name>
    <dbReference type="NCBI Taxonomy" id="38727"/>
    <lineage>
        <taxon>Eukaryota</taxon>
        <taxon>Viridiplantae</taxon>
        <taxon>Streptophyta</taxon>
        <taxon>Embryophyta</taxon>
        <taxon>Tracheophyta</taxon>
        <taxon>Spermatophyta</taxon>
        <taxon>Magnoliopsida</taxon>
        <taxon>Liliopsida</taxon>
        <taxon>Poales</taxon>
        <taxon>Poaceae</taxon>
        <taxon>PACMAD clade</taxon>
        <taxon>Panicoideae</taxon>
        <taxon>Panicodae</taxon>
        <taxon>Paniceae</taxon>
        <taxon>Panicinae</taxon>
        <taxon>Panicum</taxon>
        <taxon>Panicum sect. Hiantes</taxon>
    </lineage>
</organism>
<feature type="compositionally biased region" description="Pro residues" evidence="1">
    <location>
        <begin position="84"/>
        <end position="94"/>
    </location>
</feature>
<dbReference type="AlphaFoldDB" id="A0A8T0SJN5"/>
<keyword evidence="3" id="KW-1185">Reference proteome</keyword>
<dbReference type="Proteomes" id="UP000823388">
    <property type="component" value="Chromosome 5K"/>
</dbReference>
<evidence type="ECO:0000313" key="2">
    <source>
        <dbReference type="EMBL" id="KAG2597153.1"/>
    </source>
</evidence>
<protein>
    <submittedName>
        <fullName evidence="2">Uncharacterized protein</fullName>
    </submittedName>
</protein>
<evidence type="ECO:0000313" key="3">
    <source>
        <dbReference type="Proteomes" id="UP000823388"/>
    </source>
</evidence>
<comment type="caution">
    <text evidence="2">The sequence shown here is derived from an EMBL/GenBank/DDBJ whole genome shotgun (WGS) entry which is preliminary data.</text>
</comment>
<proteinExistence type="predicted"/>